<evidence type="ECO:0000313" key="13">
    <source>
        <dbReference type="Proteomes" id="UP000182108"/>
    </source>
</evidence>
<comment type="pathway">
    <text evidence="7 8">Cell wall biogenesis; peptidoglycan biosynthesis.</text>
</comment>
<comment type="function">
    <text evidence="7">Catalyzes the addition of meso-diaminopimelic acid to the nucleotide precursor UDP-N-acetylmuramoyl-L-alanyl-D-glutamate (UMAG) in the biosynthesis of bacterial cell-wall peptidoglycan.</text>
</comment>
<feature type="domain" description="Mur ligase C-terminal" evidence="10">
    <location>
        <begin position="343"/>
        <end position="470"/>
    </location>
</feature>
<feature type="binding site" evidence="7">
    <location>
        <position position="183"/>
    </location>
    <ligand>
        <name>UDP-N-acetyl-alpha-D-muramoyl-L-alanyl-D-glutamate</name>
        <dbReference type="ChEBI" id="CHEBI:83900"/>
    </ligand>
</feature>
<feature type="binding site" evidence="7">
    <location>
        <begin position="114"/>
        <end position="120"/>
    </location>
    <ligand>
        <name>ATP</name>
        <dbReference type="ChEBI" id="CHEBI:30616"/>
    </ligand>
</feature>
<feature type="domain" description="Mur ligase N-terminal catalytic" evidence="9">
    <location>
        <begin position="24"/>
        <end position="99"/>
    </location>
</feature>
<dbReference type="Pfam" id="PF02875">
    <property type="entry name" value="Mur_ligase_C"/>
    <property type="match status" value="1"/>
</dbReference>
<dbReference type="PANTHER" id="PTHR23135">
    <property type="entry name" value="MUR LIGASE FAMILY MEMBER"/>
    <property type="match status" value="1"/>
</dbReference>
<dbReference type="GO" id="GO:0008360">
    <property type="term" value="P:regulation of cell shape"/>
    <property type="evidence" value="ECO:0007669"/>
    <property type="project" value="UniProtKB-KW"/>
</dbReference>
<dbReference type="InterPro" id="IPR000713">
    <property type="entry name" value="Mur_ligase_N"/>
</dbReference>
<dbReference type="Gene3D" id="3.40.1390.10">
    <property type="entry name" value="MurE/MurF, N-terminal domain"/>
    <property type="match status" value="1"/>
</dbReference>
<keyword evidence="7" id="KW-0547">Nucleotide-binding</keyword>
<feature type="binding site" evidence="7">
    <location>
        <position position="28"/>
    </location>
    <ligand>
        <name>UDP-N-acetyl-alpha-D-muramoyl-L-alanyl-D-glutamate</name>
        <dbReference type="ChEBI" id="CHEBI:83900"/>
    </ligand>
</feature>
<comment type="catalytic activity">
    <reaction evidence="7">
        <text>UDP-N-acetyl-alpha-D-muramoyl-L-alanyl-D-glutamate + meso-2,6-diaminopimelate + ATP = UDP-N-acetyl-alpha-D-muramoyl-L-alanyl-gamma-D-glutamyl-meso-2,6-diaminopimelate + ADP + phosphate + H(+)</text>
        <dbReference type="Rhea" id="RHEA:23676"/>
        <dbReference type="ChEBI" id="CHEBI:15378"/>
        <dbReference type="ChEBI" id="CHEBI:30616"/>
        <dbReference type="ChEBI" id="CHEBI:43474"/>
        <dbReference type="ChEBI" id="CHEBI:57791"/>
        <dbReference type="ChEBI" id="CHEBI:83900"/>
        <dbReference type="ChEBI" id="CHEBI:83905"/>
        <dbReference type="ChEBI" id="CHEBI:456216"/>
        <dbReference type="EC" id="6.3.2.13"/>
    </reaction>
</comment>
<evidence type="ECO:0000256" key="7">
    <source>
        <dbReference type="HAMAP-Rule" id="MF_00208"/>
    </source>
</evidence>
<dbReference type="InterPro" id="IPR036615">
    <property type="entry name" value="Mur_ligase_C_dom_sf"/>
</dbReference>
<organism evidence="12 13">
    <name type="scientific">Tepidiphilus thermophilus</name>
    <dbReference type="NCBI Taxonomy" id="876478"/>
    <lineage>
        <taxon>Bacteria</taxon>
        <taxon>Pseudomonadati</taxon>
        <taxon>Pseudomonadota</taxon>
        <taxon>Hydrogenophilia</taxon>
        <taxon>Hydrogenophilales</taxon>
        <taxon>Hydrogenophilaceae</taxon>
        <taxon>Tepidiphilus</taxon>
    </lineage>
</organism>
<dbReference type="GO" id="GO:0005737">
    <property type="term" value="C:cytoplasm"/>
    <property type="evidence" value="ECO:0007669"/>
    <property type="project" value="UniProtKB-SubCell"/>
</dbReference>
<keyword evidence="13" id="KW-1185">Reference proteome</keyword>
<dbReference type="Pfam" id="PF01225">
    <property type="entry name" value="Mur_ligase"/>
    <property type="match status" value="1"/>
</dbReference>
<feature type="binding site" evidence="7">
    <location>
        <position position="395"/>
    </location>
    <ligand>
        <name>meso-2,6-diaminopimelate</name>
        <dbReference type="ChEBI" id="CHEBI:57791"/>
    </ligand>
</feature>
<name>A0A0K6IQ11_9PROT</name>
<feature type="binding site" evidence="7">
    <location>
        <begin position="418"/>
        <end position="421"/>
    </location>
    <ligand>
        <name>meso-2,6-diaminopimelate</name>
        <dbReference type="ChEBI" id="CHEBI:57791"/>
    </ligand>
</feature>
<feature type="binding site" evidence="7">
    <location>
        <position position="191"/>
    </location>
    <ligand>
        <name>UDP-N-acetyl-alpha-D-muramoyl-L-alanyl-D-glutamate</name>
        <dbReference type="ChEBI" id="CHEBI:83900"/>
    </ligand>
</feature>
<keyword evidence="3 7" id="KW-0133">Cell shape</keyword>
<feature type="binding site" evidence="7">
    <location>
        <begin position="156"/>
        <end position="157"/>
    </location>
    <ligand>
        <name>UDP-N-acetyl-alpha-D-muramoyl-L-alanyl-D-glutamate</name>
        <dbReference type="ChEBI" id="CHEBI:83900"/>
    </ligand>
</feature>
<dbReference type="SUPFAM" id="SSF63418">
    <property type="entry name" value="MurE/MurF N-terminal domain"/>
    <property type="match status" value="1"/>
</dbReference>
<dbReference type="HAMAP" id="MF_00208">
    <property type="entry name" value="MurE"/>
    <property type="match status" value="1"/>
</dbReference>
<dbReference type="NCBIfam" id="NF001126">
    <property type="entry name" value="PRK00139.1-4"/>
    <property type="match status" value="1"/>
</dbReference>
<evidence type="ECO:0000256" key="8">
    <source>
        <dbReference type="RuleBase" id="RU004135"/>
    </source>
</evidence>
<evidence type="ECO:0000313" key="12">
    <source>
        <dbReference type="EMBL" id="CUB05205.1"/>
    </source>
</evidence>
<dbReference type="InterPro" id="IPR005761">
    <property type="entry name" value="UDP-N-AcMur-Glu-dNH2Pim_ligase"/>
</dbReference>
<feature type="binding site" evidence="7">
    <location>
        <position position="472"/>
    </location>
    <ligand>
        <name>meso-2,6-diaminopimelate</name>
        <dbReference type="ChEBI" id="CHEBI:57791"/>
    </ligand>
</feature>
<keyword evidence="7" id="KW-0067">ATP-binding</keyword>
<feature type="domain" description="Mur ligase central" evidence="11">
    <location>
        <begin position="112"/>
        <end position="320"/>
    </location>
</feature>
<dbReference type="GO" id="GO:0009252">
    <property type="term" value="P:peptidoglycan biosynthetic process"/>
    <property type="evidence" value="ECO:0007669"/>
    <property type="project" value="UniProtKB-UniRule"/>
</dbReference>
<feature type="modified residue" description="N6-carboxylysine" evidence="7">
    <location>
        <position position="223"/>
    </location>
</feature>
<evidence type="ECO:0000256" key="3">
    <source>
        <dbReference type="ARBA" id="ARBA00022960"/>
    </source>
</evidence>
<dbReference type="SUPFAM" id="SSF53244">
    <property type="entry name" value="MurD-like peptide ligases, peptide-binding domain"/>
    <property type="match status" value="1"/>
</dbReference>
<keyword evidence="7" id="KW-0963">Cytoplasm</keyword>
<dbReference type="NCBIfam" id="TIGR01085">
    <property type="entry name" value="murE"/>
    <property type="match status" value="1"/>
</dbReference>
<evidence type="ECO:0000256" key="6">
    <source>
        <dbReference type="ARBA" id="ARBA00023316"/>
    </source>
</evidence>
<evidence type="ECO:0000259" key="9">
    <source>
        <dbReference type="Pfam" id="PF01225"/>
    </source>
</evidence>
<keyword evidence="5 7" id="KW-0131">Cell cycle</keyword>
<comment type="PTM">
    <text evidence="7">Carboxylation is probably crucial for Mg(2+) binding and, consequently, for the gamma-phosphate positioning of ATP.</text>
</comment>
<dbReference type="Gene3D" id="3.90.190.20">
    <property type="entry name" value="Mur ligase, C-terminal domain"/>
    <property type="match status" value="1"/>
</dbReference>
<feature type="binding site" evidence="7">
    <location>
        <position position="468"/>
    </location>
    <ligand>
        <name>meso-2,6-diaminopimelate</name>
        <dbReference type="ChEBI" id="CHEBI:57791"/>
    </ligand>
</feature>
<accession>A0A0K6IQ11</accession>
<comment type="cofactor">
    <cofactor evidence="7">
        <name>Mg(2+)</name>
        <dbReference type="ChEBI" id="CHEBI:18420"/>
    </cofactor>
</comment>
<dbReference type="UniPathway" id="UPA00219"/>
<keyword evidence="2 7" id="KW-0132">Cell division</keyword>
<sequence>MNPIRDIEDLWWELHRQGVYPRAVTHDSRQVAPGTLFLAWPGEKTDGRNYLVQALAAGAEAVVYEAGDGWVPPPELANRVPLIAVEGLRPMAGLLADRVYGAPSQSLWVAGVTGTNGKTTTSQWLAQALEALGVACGVIGTLGCGRIGRLEDLGFTTPEAPQIHAWLRRFLDAGCQAAVMEVSSIGLVQDRVAGVRFDVALFTNLTRDHLDYHGSMEAYAAAKRRLFERPELRAAVIDVDDAVGEAIARECAARGLETWAVSLRARPALPGVRPLWLAEPPREGTSGQRLMLALEDRTLPMHLPAFGTFNAGNALLVLGALLARGVALERAAAALGRVVPPPGRMQWLGGVAEPLVVIDYAHTPDALEQVISALVPTARTRGGRLVVVFGCGGDRDRGKRPLMGTVAARADALIVTSDNPRSEPPEAIIADILAGIERSDLLVEPDRAKAIAQAIETAGADDVILLAGKGHEPYQEIAGVRHPFSDQQEAEAALARWRERNLFPELP</sequence>
<keyword evidence="6 7" id="KW-0961">Cell wall biogenesis/degradation</keyword>
<evidence type="ECO:0000259" key="11">
    <source>
        <dbReference type="Pfam" id="PF08245"/>
    </source>
</evidence>
<dbReference type="PANTHER" id="PTHR23135:SF4">
    <property type="entry name" value="UDP-N-ACETYLMURAMOYL-L-ALANYL-D-GLUTAMATE--2,6-DIAMINOPIMELATE LIGASE MURE HOMOLOG, CHLOROPLASTIC"/>
    <property type="match status" value="1"/>
</dbReference>
<comment type="caution">
    <text evidence="7">Lacks conserved residue(s) required for the propagation of feature annotation.</text>
</comment>
<dbReference type="OrthoDB" id="5287761at2"/>
<gene>
    <name evidence="7" type="primary">murE</name>
    <name evidence="12" type="ORF">Ga0061068_101256</name>
</gene>
<dbReference type="GO" id="GO:0051301">
    <property type="term" value="P:cell division"/>
    <property type="evidence" value="ECO:0007669"/>
    <property type="project" value="UniProtKB-KW"/>
</dbReference>
<feature type="binding site" evidence="7">
    <location>
        <position position="189"/>
    </location>
    <ligand>
        <name>UDP-N-acetyl-alpha-D-muramoyl-L-alanyl-D-glutamate</name>
        <dbReference type="ChEBI" id="CHEBI:83900"/>
    </ligand>
</feature>
<dbReference type="GO" id="GO:0071555">
    <property type="term" value="P:cell wall organization"/>
    <property type="evidence" value="ECO:0007669"/>
    <property type="project" value="UniProtKB-KW"/>
</dbReference>
<dbReference type="Gene3D" id="3.40.1190.10">
    <property type="entry name" value="Mur-like, catalytic domain"/>
    <property type="match status" value="1"/>
</dbReference>
<keyword evidence="4 7" id="KW-0573">Peptidoglycan synthesis</keyword>
<dbReference type="EC" id="6.3.2.13" evidence="7"/>
<dbReference type="Pfam" id="PF08245">
    <property type="entry name" value="Mur_ligase_M"/>
    <property type="match status" value="1"/>
</dbReference>
<dbReference type="InterPro" id="IPR004101">
    <property type="entry name" value="Mur_ligase_C"/>
</dbReference>
<dbReference type="AlphaFoldDB" id="A0A0K6IQ11"/>
<dbReference type="InterPro" id="IPR036565">
    <property type="entry name" value="Mur-like_cat_sf"/>
</dbReference>
<evidence type="ECO:0000256" key="2">
    <source>
        <dbReference type="ARBA" id="ARBA00022618"/>
    </source>
</evidence>
<evidence type="ECO:0000256" key="1">
    <source>
        <dbReference type="ARBA" id="ARBA00005898"/>
    </source>
</evidence>
<feature type="short sequence motif" description="Meso-diaminopimelate recognition motif" evidence="7">
    <location>
        <begin position="418"/>
        <end position="421"/>
    </location>
</feature>
<evidence type="ECO:0000256" key="5">
    <source>
        <dbReference type="ARBA" id="ARBA00023306"/>
    </source>
</evidence>
<dbReference type="InterPro" id="IPR035911">
    <property type="entry name" value="MurE/MurF_N"/>
</dbReference>
<evidence type="ECO:0000256" key="4">
    <source>
        <dbReference type="ARBA" id="ARBA00022984"/>
    </source>
</evidence>
<protein>
    <recommendedName>
        <fullName evidence="7">UDP-N-acetylmuramoyl-L-alanyl-D-glutamate--2,6-diaminopimelate ligase</fullName>
        <ecNumber evidence="7">6.3.2.13</ecNumber>
    </recommendedName>
    <alternativeName>
        <fullName evidence="7">Meso-A2pm-adding enzyme</fullName>
    </alternativeName>
    <alternativeName>
        <fullName evidence="7">Meso-diaminopimelate-adding enzyme</fullName>
    </alternativeName>
    <alternativeName>
        <fullName evidence="7">UDP-MurNAc-L-Ala-D-Glu:meso-diaminopimelate ligase</fullName>
    </alternativeName>
    <alternativeName>
        <fullName evidence="7">UDP-MurNAc-tripeptide synthetase</fullName>
    </alternativeName>
    <alternativeName>
        <fullName evidence="7">UDP-N-acetylmuramyl-tripeptide synthetase</fullName>
    </alternativeName>
</protein>
<dbReference type="GO" id="GO:0000287">
    <property type="term" value="F:magnesium ion binding"/>
    <property type="evidence" value="ECO:0007669"/>
    <property type="project" value="UniProtKB-UniRule"/>
</dbReference>
<keyword evidence="7" id="KW-0460">Magnesium</keyword>
<comment type="similarity">
    <text evidence="1 7">Belongs to the MurCDEF family. MurE subfamily.</text>
</comment>
<dbReference type="GO" id="GO:0005524">
    <property type="term" value="F:ATP binding"/>
    <property type="evidence" value="ECO:0007669"/>
    <property type="project" value="UniProtKB-UniRule"/>
</dbReference>
<dbReference type="GO" id="GO:0008765">
    <property type="term" value="F:UDP-N-acetylmuramoylalanyl-D-glutamate-2,6-diaminopimelate ligase activity"/>
    <property type="evidence" value="ECO:0007669"/>
    <property type="project" value="UniProtKB-UniRule"/>
</dbReference>
<evidence type="ECO:0000259" key="10">
    <source>
        <dbReference type="Pfam" id="PF02875"/>
    </source>
</evidence>
<dbReference type="RefSeq" id="WP_055422627.1">
    <property type="nucleotide sequence ID" value="NZ_CYHH01000001.1"/>
</dbReference>
<dbReference type="InterPro" id="IPR013221">
    <property type="entry name" value="Mur_ligase_cen"/>
</dbReference>
<dbReference type="SUPFAM" id="SSF53623">
    <property type="entry name" value="MurD-like peptide ligases, catalytic domain"/>
    <property type="match status" value="1"/>
</dbReference>
<proteinExistence type="inferred from homology"/>
<dbReference type="Proteomes" id="UP000182108">
    <property type="component" value="Unassembled WGS sequence"/>
</dbReference>
<keyword evidence="7 12" id="KW-0436">Ligase</keyword>
<dbReference type="EMBL" id="CYHH01000001">
    <property type="protein sequence ID" value="CUB05205.1"/>
    <property type="molecule type" value="Genomic_DNA"/>
</dbReference>
<comment type="subcellular location">
    <subcellularLocation>
        <location evidence="7 8">Cytoplasm</location>
    </subcellularLocation>
</comment>
<reference evidence="13" key="1">
    <citation type="submission" date="2015-08" db="EMBL/GenBank/DDBJ databases">
        <authorList>
            <person name="Babu N.S."/>
            <person name="Beckwith C.J."/>
            <person name="Beseler K.G."/>
            <person name="Brison A."/>
            <person name="Carone J.V."/>
            <person name="Caskin T.P."/>
            <person name="Diamond M."/>
            <person name="Durham M.E."/>
            <person name="Foxe J.M."/>
            <person name="Go M."/>
            <person name="Henderson B.A."/>
            <person name="Jones I.B."/>
            <person name="McGettigan J.A."/>
            <person name="Micheletti S.J."/>
            <person name="Nasrallah M.E."/>
            <person name="Ortiz D."/>
            <person name="Piller C.R."/>
            <person name="Privatt S.R."/>
            <person name="Schneider S.L."/>
            <person name="Sharp S."/>
            <person name="Smith T.C."/>
            <person name="Stanton J.D."/>
            <person name="Ullery H.E."/>
            <person name="Wilson R.J."/>
            <person name="Serrano M.G."/>
            <person name="Buck G."/>
            <person name="Lee V."/>
            <person name="Wang Y."/>
            <person name="Carvalho R."/>
            <person name="Voegtly L."/>
            <person name="Shi R."/>
            <person name="Duckworth R."/>
            <person name="Johnson A."/>
            <person name="Loviza R."/>
            <person name="Walstead R."/>
            <person name="Shah Z."/>
            <person name="Kiflezghi M."/>
            <person name="Wade K."/>
            <person name="Ball S.L."/>
            <person name="Bradley K.W."/>
            <person name="Asai D.J."/>
            <person name="Bowman C.A."/>
            <person name="Russell D.A."/>
            <person name="Pope W.H."/>
            <person name="Jacobs-Sera D."/>
            <person name="Hendrix R.W."/>
            <person name="Hatfull G.F."/>
        </authorList>
    </citation>
    <scope>NUCLEOTIDE SEQUENCE [LARGE SCALE GENOMIC DNA]</scope>
    <source>
        <strain evidence="13">JCM 19170</strain>
    </source>
</reference>